<sequence length="75" mass="7898">MIVVRRAITDATFCSREEEKSGAGRSQAAGRGAVDRSGQPELFAEREPGRPTAASDNMIGAINGSVTRTMTTANN</sequence>
<dbReference type="AlphaFoldDB" id="A0A914VMF0"/>
<protein>
    <submittedName>
        <fullName evidence="3">Uncharacterized protein</fullName>
    </submittedName>
</protein>
<feature type="compositionally biased region" description="Polar residues" evidence="1">
    <location>
        <begin position="64"/>
        <end position="75"/>
    </location>
</feature>
<dbReference type="Proteomes" id="UP000887566">
    <property type="component" value="Unplaced"/>
</dbReference>
<organism evidence="2 3">
    <name type="scientific">Plectus sambesii</name>
    <dbReference type="NCBI Taxonomy" id="2011161"/>
    <lineage>
        <taxon>Eukaryota</taxon>
        <taxon>Metazoa</taxon>
        <taxon>Ecdysozoa</taxon>
        <taxon>Nematoda</taxon>
        <taxon>Chromadorea</taxon>
        <taxon>Plectida</taxon>
        <taxon>Plectina</taxon>
        <taxon>Plectoidea</taxon>
        <taxon>Plectidae</taxon>
        <taxon>Plectus</taxon>
    </lineage>
</organism>
<evidence type="ECO:0000256" key="1">
    <source>
        <dbReference type="SAM" id="MobiDB-lite"/>
    </source>
</evidence>
<reference evidence="3" key="1">
    <citation type="submission" date="2022-11" db="UniProtKB">
        <authorList>
            <consortium name="WormBaseParasite"/>
        </authorList>
    </citation>
    <scope>IDENTIFICATION</scope>
</reference>
<dbReference type="WBParaSite" id="PSAMB.scaffold2158size24952.g16615.t1">
    <property type="protein sequence ID" value="PSAMB.scaffold2158size24952.g16615.t1"/>
    <property type="gene ID" value="PSAMB.scaffold2158size24952.g16615"/>
</dbReference>
<keyword evidence="2" id="KW-1185">Reference proteome</keyword>
<feature type="region of interest" description="Disordered" evidence="1">
    <location>
        <begin position="16"/>
        <end position="75"/>
    </location>
</feature>
<evidence type="ECO:0000313" key="3">
    <source>
        <dbReference type="WBParaSite" id="PSAMB.scaffold2158size24952.g16615.t1"/>
    </source>
</evidence>
<proteinExistence type="predicted"/>
<accession>A0A914VMF0</accession>
<name>A0A914VMF0_9BILA</name>
<feature type="compositionally biased region" description="Low complexity" evidence="1">
    <location>
        <begin position="23"/>
        <end position="32"/>
    </location>
</feature>
<evidence type="ECO:0000313" key="2">
    <source>
        <dbReference type="Proteomes" id="UP000887566"/>
    </source>
</evidence>